<keyword evidence="1" id="KW-1133">Transmembrane helix</keyword>
<evidence type="ECO:0000313" key="3">
    <source>
        <dbReference type="EMBL" id="PIP64303.1"/>
    </source>
</evidence>
<evidence type="ECO:0000256" key="1">
    <source>
        <dbReference type="SAM" id="Phobius"/>
    </source>
</evidence>
<comment type="caution">
    <text evidence="3">The sequence shown here is derived from an EMBL/GenBank/DDBJ whole genome shotgun (WGS) entry which is preliminary data.</text>
</comment>
<dbReference type="EMBL" id="PCTD01000147">
    <property type="protein sequence ID" value="PIP64303.1"/>
    <property type="molecule type" value="Genomic_DNA"/>
</dbReference>
<accession>A0A2H0C320</accession>
<dbReference type="AlphaFoldDB" id="A0A2H0C320"/>
<feature type="transmembrane region" description="Helical" evidence="1">
    <location>
        <begin position="12"/>
        <end position="32"/>
    </location>
</feature>
<protein>
    <recommendedName>
        <fullName evidence="2">Kazal-like domain-containing protein</fullName>
    </recommendedName>
</protein>
<evidence type="ECO:0000313" key="4">
    <source>
        <dbReference type="Proteomes" id="UP000230802"/>
    </source>
</evidence>
<reference evidence="3 4" key="1">
    <citation type="submission" date="2017-09" db="EMBL/GenBank/DDBJ databases">
        <title>Depth-based differentiation of microbial function through sediment-hosted aquifers and enrichment of novel symbionts in the deep terrestrial subsurface.</title>
        <authorList>
            <person name="Probst A.J."/>
            <person name="Ladd B."/>
            <person name="Jarett J.K."/>
            <person name="Geller-Mcgrath D.E."/>
            <person name="Sieber C.M."/>
            <person name="Emerson J.B."/>
            <person name="Anantharaman K."/>
            <person name="Thomas B.C."/>
            <person name="Malmstrom R."/>
            <person name="Stieglmeier M."/>
            <person name="Klingl A."/>
            <person name="Woyke T."/>
            <person name="Ryan C.M."/>
            <person name="Banfield J.F."/>
        </authorList>
    </citation>
    <scope>NUCLEOTIDE SEQUENCE [LARGE SCALE GENOMIC DNA]</scope>
    <source>
        <strain evidence="3">CG22_combo_CG10-13_8_21_14_all_33_16</strain>
    </source>
</reference>
<keyword evidence="1" id="KW-0812">Transmembrane</keyword>
<dbReference type="Proteomes" id="UP000230802">
    <property type="component" value="Unassembled WGS sequence"/>
</dbReference>
<dbReference type="InterPro" id="IPR002350">
    <property type="entry name" value="Kazal_dom"/>
</dbReference>
<dbReference type="PROSITE" id="PS00282">
    <property type="entry name" value="KAZAL_1"/>
    <property type="match status" value="1"/>
</dbReference>
<sequence length="175" mass="19362">MEPPTPQIKKPLVLIMSFLLIITVAIAGLFYFQIQKLSSEISQLQVPVQPTPTPIAKNEVLGIQTNTCCSCPTKVSPSIIGTNGWVIYEEGKDYSSFLPETCRNVVCQPCPPPEEQNQTKIDCKDPRPEVCTMECIENPPYICGSDGKSYCTVCQACSNKNVTWYEMKASACTKE</sequence>
<feature type="domain" description="Kazal-like" evidence="2">
    <location>
        <begin position="135"/>
        <end position="157"/>
    </location>
</feature>
<organism evidence="3 4">
    <name type="scientific">Candidatus Roizmanbacteria bacterium CG22_combo_CG10-13_8_21_14_all_33_16</name>
    <dbReference type="NCBI Taxonomy" id="1974859"/>
    <lineage>
        <taxon>Bacteria</taxon>
        <taxon>Candidatus Roizmaniibacteriota</taxon>
    </lineage>
</organism>
<keyword evidence="1" id="KW-0472">Membrane</keyword>
<proteinExistence type="predicted"/>
<name>A0A2H0C320_9BACT</name>
<evidence type="ECO:0000259" key="2">
    <source>
        <dbReference type="PROSITE" id="PS00282"/>
    </source>
</evidence>
<gene>
    <name evidence="3" type="ORF">COW96_03290</name>
</gene>